<sequence length="241" mass="26037">MPQDGPIAIGTSVHNVLIFIAHPMPSVILPPRGQCTEVTDNLQLCQCLSFASTLDQHICGQRGHGIHAHCDYVSMFVYHCPMMNCTAYFPKTARVQAYTCSASLIEHISAMNAYRLPPLPYGAGTHPSSVIPSTGGTANTPFTPVLMSATSTNDNPSQSYGDGLVITPTIVTATTQIDAHSHLEVENSYIAQYQNDNFGVMHNIQASNTRFHEDYPTTYPVLGPEAWADHHPSADPSSPGV</sequence>
<dbReference type="EMBL" id="JAUEPR010000006">
    <property type="protein sequence ID" value="KAK0483148.1"/>
    <property type="molecule type" value="Genomic_DNA"/>
</dbReference>
<dbReference type="Proteomes" id="UP001175227">
    <property type="component" value="Unassembled WGS sequence"/>
</dbReference>
<name>A0AA39UDV0_9AGAR</name>
<comment type="caution">
    <text evidence="1">The sequence shown here is derived from an EMBL/GenBank/DDBJ whole genome shotgun (WGS) entry which is preliminary data.</text>
</comment>
<reference evidence="1" key="1">
    <citation type="submission" date="2023-06" db="EMBL/GenBank/DDBJ databases">
        <authorList>
            <consortium name="Lawrence Berkeley National Laboratory"/>
            <person name="Ahrendt S."/>
            <person name="Sahu N."/>
            <person name="Indic B."/>
            <person name="Wong-Bajracharya J."/>
            <person name="Merenyi Z."/>
            <person name="Ke H.-M."/>
            <person name="Monk M."/>
            <person name="Kocsube S."/>
            <person name="Drula E."/>
            <person name="Lipzen A."/>
            <person name="Balint B."/>
            <person name="Henrissat B."/>
            <person name="Andreopoulos B."/>
            <person name="Martin F.M."/>
            <person name="Harder C.B."/>
            <person name="Rigling D."/>
            <person name="Ford K.L."/>
            <person name="Foster G.D."/>
            <person name="Pangilinan J."/>
            <person name="Papanicolaou A."/>
            <person name="Barry K."/>
            <person name="LaButti K."/>
            <person name="Viragh M."/>
            <person name="Koriabine M."/>
            <person name="Yan M."/>
            <person name="Riley R."/>
            <person name="Champramary S."/>
            <person name="Plett K.L."/>
            <person name="Tsai I.J."/>
            <person name="Slot J."/>
            <person name="Sipos G."/>
            <person name="Plett J."/>
            <person name="Nagy L.G."/>
            <person name="Grigoriev I.V."/>
        </authorList>
    </citation>
    <scope>NUCLEOTIDE SEQUENCE</scope>
    <source>
        <strain evidence="1">ICMP 16352</strain>
    </source>
</reference>
<protein>
    <submittedName>
        <fullName evidence="1">Uncharacterized protein</fullName>
    </submittedName>
</protein>
<evidence type="ECO:0000313" key="2">
    <source>
        <dbReference type="Proteomes" id="UP001175227"/>
    </source>
</evidence>
<accession>A0AA39UDV0</accession>
<evidence type="ECO:0000313" key="1">
    <source>
        <dbReference type="EMBL" id="KAK0483148.1"/>
    </source>
</evidence>
<dbReference type="AlphaFoldDB" id="A0AA39UDV0"/>
<keyword evidence="2" id="KW-1185">Reference proteome</keyword>
<organism evidence="1 2">
    <name type="scientific">Armillaria novae-zelandiae</name>
    <dbReference type="NCBI Taxonomy" id="153914"/>
    <lineage>
        <taxon>Eukaryota</taxon>
        <taxon>Fungi</taxon>
        <taxon>Dikarya</taxon>
        <taxon>Basidiomycota</taxon>
        <taxon>Agaricomycotina</taxon>
        <taxon>Agaricomycetes</taxon>
        <taxon>Agaricomycetidae</taxon>
        <taxon>Agaricales</taxon>
        <taxon>Marasmiineae</taxon>
        <taxon>Physalacriaceae</taxon>
        <taxon>Armillaria</taxon>
    </lineage>
</organism>
<proteinExistence type="predicted"/>
<gene>
    <name evidence="1" type="ORF">IW261DRAFT_930277</name>
</gene>